<dbReference type="GO" id="GO:0016747">
    <property type="term" value="F:acyltransferase activity, transferring groups other than amino-acyl groups"/>
    <property type="evidence" value="ECO:0007669"/>
    <property type="project" value="InterPro"/>
</dbReference>
<feature type="domain" description="N-acetyltransferase" evidence="1">
    <location>
        <begin position="1"/>
        <end position="126"/>
    </location>
</feature>
<dbReference type="Gene3D" id="3.40.630.30">
    <property type="match status" value="1"/>
</dbReference>
<reference evidence="2 3" key="1">
    <citation type="journal article" date="2015" name="Genome Announc.">
        <title>Expanding the biotechnology potential of lactobacilli through comparative genomics of 213 strains and associated genera.</title>
        <authorList>
            <person name="Sun Z."/>
            <person name="Harris H.M."/>
            <person name="McCann A."/>
            <person name="Guo C."/>
            <person name="Argimon S."/>
            <person name="Zhang W."/>
            <person name="Yang X."/>
            <person name="Jeffery I.B."/>
            <person name="Cooney J.C."/>
            <person name="Kagawa T.F."/>
            <person name="Liu W."/>
            <person name="Song Y."/>
            <person name="Salvetti E."/>
            <person name="Wrobel A."/>
            <person name="Rasinkangas P."/>
            <person name="Parkhill J."/>
            <person name="Rea M.C."/>
            <person name="O'Sullivan O."/>
            <person name="Ritari J."/>
            <person name="Douillard F.P."/>
            <person name="Paul Ross R."/>
            <person name="Yang R."/>
            <person name="Briner A.E."/>
            <person name="Felis G.E."/>
            <person name="de Vos W.M."/>
            <person name="Barrangou R."/>
            <person name="Klaenhammer T.R."/>
            <person name="Caufield P.W."/>
            <person name="Cui Y."/>
            <person name="Zhang H."/>
            <person name="O'Toole P.W."/>
        </authorList>
    </citation>
    <scope>NUCLEOTIDE SEQUENCE [LARGE SCALE GENOMIC DNA]</scope>
    <source>
        <strain evidence="2 3">DSM 5007</strain>
    </source>
</reference>
<protein>
    <submittedName>
        <fullName evidence="2">Acetyltransferase</fullName>
    </submittedName>
</protein>
<dbReference type="Proteomes" id="UP000051820">
    <property type="component" value="Unassembled WGS sequence"/>
</dbReference>
<evidence type="ECO:0000259" key="1">
    <source>
        <dbReference type="PROSITE" id="PS51186"/>
    </source>
</evidence>
<accession>A0A0R1W5C5</accession>
<dbReference type="InterPro" id="IPR016181">
    <property type="entry name" value="Acyl_CoA_acyltransferase"/>
</dbReference>
<keyword evidence="3" id="KW-1185">Reference proteome</keyword>
<organism evidence="2 3">
    <name type="scientific">Paucilactobacillus suebicus DSM 5007 = KCTC 3549</name>
    <dbReference type="NCBI Taxonomy" id="1423807"/>
    <lineage>
        <taxon>Bacteria</taxon>
        <taxon>Bacillati</taxon>
        <taxon>Bacillota</taxon>
        <taxon>Bacilli</taxon>
        <taxon>Lactobacillales</taxon>
        <taxon>Lactobacillaceae</taxon>
        <taxon>Paucilactobacillus</taxon>
    </lineage>
</organism>
<comment type="caution">
    <text evidence="2">The sequence shown here is derived from an EMBL/GenBank/DDBJ whole genome shotgun (WGS) entry which is preliminary data.</text>
</comment>
<name>A0A0R1W5C5_9LACO</name>
<dbReference type="EMBL" id="AZGF01000035">
    <property type="protein sequence ID" value="KRM09788.1"/>
    <property type="molecule type" value="Genomic_DNA"/>
</dbReference>
<dbReference type="SUPFAM" id="SSF55729">
    <property type="entry name" value="Acyl-CoA N-acyltransferases (Nat)"/>
    <property type="match status" value="1"/>
</dbReference>
<sequence length="149" mass="16654">MPIKQLFKMSNDETSNAHAAFININGNNVGIVYYVTSADETKAFILYLAINSKFRGGGYGSQAVQFLRDRFSNGIILECEMIDDQADNSVERERRYDFYLRNGMQNSGILSHTLGGTFYLLRSSIKIDAADYLNCLKTVGLTATLINVD</sequence>
<dbReference type="InterPro" id="IPR000182">
    <property type="entry name" value="GNAT_dom"/>
</dbReference>
<evidence type="ECO:0000313" key="3">
    <source>
        <dbReference type="Proteomes" id="UP000051820"/>
    </source>
</evidence>
<dbReference type="PATRIC" id="fig|1423807.3.peg.1585"/>
<keyword evidence="2" id="KW-0808">Transferase</keyword>
<dbReference type="eggNOG" id="COG0456">
    <property type="taxonomic scope" value="Bacteria"/>
</dbReference>
<gene>
    <name evidence="2" type="ORF">FD16_GL001546</name>
</gene>
<dbReference type="PROSITE" id="PS51186">
    <property type="entry name" value="GNAT"/>
    <property type="match status" value="1"/>
</dbReference>
<evidence type="ECO:0000313" key="2">
    <source>
        <dbReference type="EMBL" id="KRM09788.1"/>
    </source>
</evidence>
<dbReference type="AlphaFoldDB" id="A0A0R1W5C5"/>
<dbReference type="Pfam" id="PF00583">
    <property type="entry name" value="Acetyltransf_1"/>
    <property type="match status" value="1"/>
</dbReference>
<proteinExistence type="predicted"/>
<dbReference type="STRING" id="1423807.FD16_GL001546"/>